<dbReference type="GO" id="GO:0003724">
    <property type="term" value="F:RNA helicase activity"/>
    <property type="evidence" value="ECO:0007669"/>
    <property type="project" value="UniProtKB-EC"/>
</dbReference>
<comment type="similarity">
    <text evidence="2">Belongs to the helicase family. SKI2 subfamily.</text>
</comment>
<sequence>MSSNPSKPDLSQYNYGAISSLVLTADRSALPRRDKEPDGAPTSLAGRIDVKDMGSRVVREGPGDVGGRKKRDEKEKGKKSKTKTEEIKGTGTGTSGTTAFGFSGYTDILDATHQVEGLTYRPKTVETREVYELLLSEIHTILGGQAQDIVRTAADAVLEILKDQSRGLKDLDRKREMEEFLGAVGEERFGVLVGLGRKITDYYTGEGEEDGGDGDGEGGGRGKGEGEIDDEVGVAVVFDDEDEESEDDGEGFEVRDDDDDDEESSSSEPEVDGPRVAIEGDDDEEIIIGDKPSSSKKQTSKSKNTSSKDDDLVSPHSIDAFWVQRQISQVYPDPHTSSTKASEVLSILSSTTTPAGGTAPTNLRDAENQLMEVFEYAHFDLVRKLLKNRDVVVWCTKLMRSSREERADVEVAMRERGVGWILRELDGERRPNTSTNDEEGEQMDVDTDPKPQTTTPHSTLRLPKTIDLTAMAFSQGSHLMSNKKCVLPEGSFKRARKGWEEIHVPAVKSRYSTTVGGSSDELVPISALPFWARAAFTVPNLNRVQSKLFPVAFGTDEPILLCAPTGAGKTNVALLTILSELSKHHSPPPDSDPSTTPFTPSSTDFKIIYIAPMKALVQEMVGNFRSRLGPSTPFNLTVGELTGDSQMTKDQMRETQIIVTTPEKWDVVTRKGGSAGGGGGITEGVVKVIIIDEIHLLHDERGPVLESIIARTVRKMETQSNAHVRLIGLSATLPNYTDVAAFLRVNPSTGLFYFDATFRPCALHQQFIGITEKKAIKRYTLMNEITYEKILDQLSPLTSGGRNQSLVFVHSRKETSKTATYLRDTALAKDTITSFVNPSSAIREILTSESQSIQNPVLRDLLPFGIGIHHAGLSATDRATVEDLFSDGSLSVLVCTATLAWGVNLPAHAVIIKGTEVYDPRKGRWTELSGQDVLQMLGRAGRPQFDTYGEGIIITKGEELQYYLSLLNAQLPIESQLLGGASSSSSPSTSSSGGTGTGTLSNALGPGKGSSKIVDALNAEIVLGNIRTLADAIDWLSYTYLYIRMLASPALYGVSTDYLLPSDPTLRLKRSDIIHTAASLLDRAGLIRYTRPSLSPTTPGGGGGGGGDGLFHTTDLGRIASHYYITYNSTLTYTLLLRPTHGILELLRVFAASEEFRDIPVRQEEKIELGKLLERVPIPVKEGVEEGAAKVNVLVQAYVSGLKLEGFALVADMVYIQQSAGRIMRALFEICLKRGWAVPAKACLELCKMVERRMWGSMTPLRQFKGVPQEVIRKAEGKQFPWYRYFDLTPPEIGELINLPNAGKLVHRLVHSFPKLQLTAQVQPITRSLLRIDLSLTPDFLWDPKIHGPSESFWILVTDTSDDLILYHAPFLLLPRYAQSHDEHTITFTVPISASPLPPNYYVEVVSDRWLHAETRLPISFRHLILPEKFPEMTRVLELQPLPLGALHNEEFEAIYRGEGEGEGGSGGGGKYAVETFNRIQTQVFQALYTSDENVFIGAPTGSGKTICAEFALLRLWSTPSSSHPKNAAIKRAVCLLPYPDMVETRVSEWREKFGKVQGGKEILALTGETTADLRVLEKSDVVVCTPAQWDILSRRWRQRKNIQTIALVIADDVHLVGGEVGPTYEIVLSRTRYVEAQTGVRTRIVALGVSLANAQDLGEWIGVKGGAVFNFEPSARPLDMDIHLQSFSIPHFPSMMSAMSKPAYLAITEHAGRKPVIIFVPSRKQCQLTVDEILTHAACDTSSSSSSVDISADPQQHQQQSERDRADRFLNPDIEIADLEKHLEYVSDEGLREVLRHGVGYYHEALSKQDKKVVQRLFESGAVQVLVASKDTAWSLPLSSYMVIILGVQSYEGKEHRYIDYPVMDVLQMIGKACRPRHDQRSRCVLMCPQTKKEFYKKFLGEGLPIESHLTAVLHDYFMAEIAVKTIENKQDAMDILTWTYFYRRMTQNPNYYNLHNVSHQHLSEHLSELVETTLTDLMNSKCIAIEDESDEVSPLNLGMIAAYYNISYVTVEVYTLSLKERTKLKGLLEVVSSSAEFEAVPIRRHEDILLRRLYDRLPVKLDSSSVNYESPHFKTFLLLQAHFSRIHLPADLVADQRLVLEKILNLLSACVDVLSSNAWLNALSAMDLAQMCVQAVWERDSPLKQIPHFEADVIKRCVEAGVESVYDVMDMEDEKRIEVLKMSNAEMQDVAAFVNSYPSLDVAQELIKGEYTAGAPIFLQVTLSRDVDDEDSPEGTDDQTVIAPFFPTKKMPNWWLVVGEPSTRQLLVIKRVTLNKTLTVKLEFTLPKGKHPLKLYVICDSYVGADHDIGLGEIDVAEGEDSDEDSDEEGSDDAMQE</sequence>
<dbReference type="Proteomes" id="UP001150238">
    <property type="component" value="Unassembled WGS sequence"/>
</dbReference>
<dbReference type="SUPFAM" id="SSF52540">
    <property type="entry name" value="P-loop containing nucleoside triphosphate hydrolases"/>
    <property type="match status" value="4"/>
</dbReference>
<evidence type="ECO:0000259" key="16">
    <source>
        <dbReference type="PROSITE" id="PS51192"/>
    </source>
</evidence>
<keyword evidence="12" id="KW-0539">Nucleus</keyword>
<organism evidence="18 19">
    <name type="scientific">Lentinula lateritia</name>
    <dbReference type="NCBI Taxonomy" id="40482"/>
    <lineage>
        <taxon>Eukaryota</taxon>
        <taxon>Fungi</taxon>
        <taxon>Dikarya</taxon>
        <taxon>Basidiomycota</taxon>
        <taxon>Agaricomycotina</taxon>
        <taxon>Agaricomycetes</taxon>
        <taxon>Agaricomycetidae</taxon>
        <taxon>Agaricales</taxon>
        <taxon>Marasmiineae</taxon>
        <taxon>Omphalotaceae</taxon>
        <taxon>Lentinula</taxon>
    </lineage>
</organism>
<evidence type="ECO:0000259" key="17">
    <source>
        <dbReference type="PROSITE" id="PS51194"/>
    </source>
</evidence>
<dbReference type="FunFam" id="3.40.50.300:FF:000254">
    <property type="entry name" value="U5 small nuclear ribonucleoprotein helicase"/>
    <property type="match status" value="1"/>
</dbReference>
<evidence type="ECO:0000256" key="6">
    <source>
        <dbReference type="ARBA" id="ARBA00022737"/>
    </source>
</evidence>
<dbReference type="InterPro" id="IPR035892">
    <property type="entry name" value="C2_domain_sf"/>
</dbReference>
<dbReference type="GO" id="GO:0003678">
    <property type="term" value="F:DNA helicase activity"/>
    <property type="evidence" value="ECO:0007669"/>
    <property type="project" value="TreeGrafter"/>
</dbReference>
<dbReference type="InterPro" id="IPR041094">
    <property type="entry name" value="Brr2_helicase_PWI"/>
</dbReference>
<dbReference type="GO" id="GO:0005524">
    <property type="term" value="F:ATP binding"/>
    <property type="evidence" value="ECO:0007669"/>
    <property type="project" value="UniProtKB-KW"/>
</dbReference>
<evidence type="ECO:0000313" key="19">
    <source>
        <dbReference type="Proteomes" id="UP001150238"/>
    </source>
</evidence>
<dbReference type="SUPFAM" id="SSF81296">
    <property type="entry name" value="E set domains"/>
    <property type="match status" value="1"/>
</dbReference>
<dbReference type="Pfam" id="PF18149">
    <property type="entry name" value="Helicase_PWI"/>
    <property type="match status" value="1"/>
</dbReference>
<evidence type="ECO:0000256" key="15">
    <source>
        <dbReference type="SAM" id="MobiDB-lite"/>
    </source>
</evidence>
<comment type="caution">
    <text evidence="18">The sequence shown here is derived from an EMBL/GenBank/DDBJ whole genome shotgun (WGS) entry which is preliminary data.</text>
</comment>
<dbReference type="FunFam" id="1.10.10.10:FF:000024">
    <property type="entry name" value="U5 small nuclear ribonucleoprotein helicase"/>
    <property type="match status" value="1"/>
</dbReference>
<feature type="compositionally biased region" description="Low complexity" evidence="15">
    <location>
        <begin position="289"/>
        <end position="305"/>
    </location>
</feature>
<dbReference type="FunFam" id="1.10.3380.10:FF:000001">
    <property type="entry name" value="U5 small nuclear ribonucleoprotein helicase"/>
    <property type="match status" value="1"/>
</dbReference>
<dbReference type="SMART" id="SM00973">
    <property type="entry name" value="Sec63"/>
    <property type="match status" value="2"/>
</dbReference>
<feature type="compositionally biased region" description="Acidic residues" evidence="15">
    <location>
        <begin position="436"/>
        <end position="446"/>
    </location>
</feature>
<dbReference type="FunFam" id="3.40.50.300:FF:000368">
    <property type="entry name" value="U5 small nuclear ribonucleoprotein 200 kDa helicase"/>
    <property type="match status" value="1"/>
</dbReference>
<gene>
    <name evidence="18" type="ORF">C8J55DRAFT_523246</name>
</gene>
<dbReference type="FunFam" id="1.10.150.20:FF:000004">
    <property type="entry name" value="U5 small nuclear ribonucleoprotein helicase"/>
    <property type="match status" value="1"/>
</dbReference>
<comment type="catalytic activity">
    <reaction evidence="14">
        <text>ATP + H2O = ADP + phosphate + H(+)</text>
        <dbReference type="Rhea" id="RHEA:13065"/>
        <dbReference type="ChEBI" id="CHEBI:15377"/>
        <dbReference type="ChEBI" id="CHEBI:15378"/>
        <dbReference type="ChEBI" id="CHEBI:30616"/>
        <dbReference type="ChEBI" id="CHEBI:43474"/>
        <dbReference type="ChEBI" id="CHEBI:456216"/>
        <dbReference type="EC" id="3.6.4.13"/>
    </reaction>
</comment>
<evidence type="ECO:0000256" key="9">
    <source>
        <dbReference type="ARBA" id="ARBA00022806"/>
    </source>
</evidence>
<feature type="region of interest" description="Disordered" evidence="15">
    <location>
        <begin position="2317"/>
        <end position="2339"/>
    </location>
</feature>
<keyword evidence="6" id="KW-0677">Repeat</keyword>
<keyword evidence="7" id="KW-0547">Nucleotide-binding</keyword>
<evidence type="ECO:0000256" key="7">
    <source>
        <dbReference type="ARBA" id="ARBA00022741"/>
    </source>
</evidence>
<dbReference type="Gene3D" id="2.60.40.150">
    <property type="entry name" value="C2 domain"/>
    <property type="match status" value="2"/>
</dbReference>
<dbReference type="Pfam" id="PF00271">
    <property type="entry name" value="Helicase_C"/>
    <property type="match status" value="1"/>
</dbReference>
<dbReference type="InterPro" id="IPR011545">
    <property type="entry name" value="DEAD/DEAH_box_helicase_dom"/>
</dbReference>
<keyword evidence="11" id="KW-0508">mRNA splicing</keyword>
<dbReference type="PROSITE" id="PS51194">
    <property type="entry name" value="HELICASE_CTER"/>
    <property type="match status" value="1"/>
</dbReference>
<feature type="region of interest" description="Disordered" evidence="15">
    <location>
        <begin position="25"/>
        <end position="96"/>
    </location>
</feature>
<dbReference type="Pfam" id="PF00270">
    <property type="entry name" value="DEAD"/>
    <property type="match status" value="2"/>
</dbReference>
<dbReference type="GO" id="GO:0006397">
    <property type="term" value="P:mRNA processing"/>
    <property type="evidence" value="ECO:0007669"/>
    <property type="project" value="UniProtKB-KW"/>
</dbReference>
<dbReference type="SMART" id="SM00487">
    <property type="entry name" value="DEXDc"/>
    <property type="match status" value="2"/>
</dbReference>
<evidence type="ECO:0000256" key="1">
    <source>
        <dbReference type="ARBA" id="ARBA00004123"/>
    </source>
</evidence>
<dbReference type="SUPFAM" id="SSF46785">
    <property type="entry name" value="Winged helix' DNA-binding domain"/>
    <property type="match status" value="1"/>
</dbReference>
<evidence type="ECO:0000256" key="12">
    <source>
        <dbReference type="ARBA" id="ARBA00023242"/>
    </source>
</evidence>
<dbReference type="InterPro" id="IPR027417">
    <property type="entry name" value="P-loop_NTPase"/>
</dbReference>
<feature type="compositionally biased region" description="Basic and acidic residues" evidence="15">
    <location>
        <begin position="48"/>
        <end position="88"/>
    </location>
</feature>
<dbReference type="InterPro" id="IPR004179">
    <property type="entry name" value="Sec63-dom"/>
</dbReference>
<dbReference type="PROSITE" id="PS51192">
    <property type="entry name" value="HELICASE_ATP_BIND_1"/>
    <property type="match status" value="2"/>
</dbReference>
<dbReference type="Gene3D" id="1.10.150.20">
    <property type="entry name" value="5' to 3' exonuclease, C-terminal subdomain"/>
    <property type="match status" value="2"/>
</dbReference>
<dbReference type="Gene3D" id="3.40.50.300">
    <property type="entry name" value="P-loop containing nucleotide triphosphate hydrolases"/>
    <property type="match status" value="4"/>
</dbReference>
<dbReference type="FunFam" id="1.10.3380.10:FF:000002">
    <property type="entry name" value="Activating signal cointegrator 1 complex subunit 3"/>
    <property type="match status" value="1"/>
</dbReference>
<dbReference type="GO" id="GO:0005681">
    <property type="term" value="C:spliceosomal complex"/>
    <property type="evidence" value="ECO:0007669"/>
    <property type="project" value="UniProtKB-KW"/>
</dbReference>
<reference evidence="18" key="2">
    <citation type="journal article" date="2023" name="Proc. Natl. Acad. Sci. U.S.A.">
        <title>A global phylogenomic analysis of the shiitake genus Lentinula.</title>
        <authorList>
            <person name="Sierra-Patev S."/>
            <person name="Min B."/>
            <person name="Naranjo-Ortiz M."/>
            <person name="Looney B."/>
            <person name="Konkel Z."/>
            <person name="Slot J.C."/>
            <person name="Sakamoto Y."/>
            <person name="Steenwyk J.L."/>
            <person name="Rokas A."/>
            <person name="Carro J."/>
            <person name="Camarero S."/>
            <person name="Ferreira P."/>
            <person name="Molpeceres G."/>
            <person name="Ruiz-Duenas F.J."/>
            <person name="Serrano A."/>
            <person name="Henrissat B."/>
            <person name="Drula E."/>
            <person name="Hughes K.W."/>
            <person name="Mata J.L."/>
            <person name="Ishikawa N.K."/>
            <person name="Vargas-Isla R."/>
            <person name="Ushijima S."/>
            <person name="Smith C.A."/>
            <person name="Donoghue J."/>
            <person name="Ahrendt S."/>
            <person name="Andreopoulos W."/>
            <person name="He G."/>
            <person name="LaButti K."/>
            <person name="Lipzen A."/>
            <person name="Ng V."/>
            <person name="Riley R."/>
            <person name="Sandor L."/>
            <person name="Barry K."/>
            <person name="Martinez A.T."/>
            <person name="Xiao Y."/>
            <person name="Gibbons J.G."/>
            <person name="Terashima K."/>
            <person name="Grigoriev I.V."/>
            <person name="Hibbett D."/>
        </authorList>
    </citation>
    <scope>NUCLEOTIDE SEQUENCE</scope>
    <source>
        <strain evidence="18">Sp2 HRB7682 ss15</strain>
    </source>
</reference>
<comment type="subcellular location">
    <subcellularLocation>
        <location evidence="1">Nucleus</location>
    </subcellularLocation>
</comment>
<feature type="region of interest" description="Disordered" evidence="15">
    <location>
        <begin position="980"/>
        <end position="1003"/>
    </location>
</feature>
<dbReference type="InterPro" id="IPR014001">
    <property type="entry name" value="Helicase_ATP-bd"/>
</dbReference>
<feature type="compositionally biased region" description="Basic and acidic residues" evidence="15">
    <location>
        <begin position="29"/>
        <end position="38"/>
    </location>
</feature>
<proteinExistence type="inferred from homology"/>
<keyword evidence="4" id="KW-0507">mRNA processing</keyword>
<dbReference type="PANTHER" id="PTHR47961:SF4">
    <property type="entry name" value="ACTIVATING SIGNAL COINTEGRATOR 1 COMPLEX SUBUNIT 3"/>
    <property type="match status" value="1"/>
</dbReference>
<feature type="domain" description="Helicase ATP-binding" evidence="16">
    <location>
        <begin position="550"/>
        <end position="751"/>
    </location>
</feature>
<evidence type="ECO:0000256" key="5">
    <source>
        <dbReference type="ARBA" id="ARBA00022728"/>
    </source>
</evidence>
<dbReference type="Pfam" id="PF23445">
    <property type="entry name" value="WHD_SNRNP200"/>
    <property type="match status" value="2"/>
</dbReference>
<evidence type="ECO:0000313" key="18">
    <source>
        <dbReference type="EMBL" id="KAJ4469996.1"/>
    </source>
</evidence>
<dbReference type="EMBL" id="JANVFS010000033">
    <property type="protein sequence ID" value="KAJ4469996.1"/>
    <property type="molecule type" value="Genomic_DNA"/>
</dbReference>
<protein>
    <recommendedName>
        <fullName evidence="13">U5 small nuclear ribonucleoprotein 200 kDa helicase</fullName>
        <ecNumber evidence="3">3.6.4.13</ecNumber>
    </recommendedName>
</protein>
<feature type="region of interest" description="Disordered" evidence="15">
    <location>
        <begin position="204"/>
        <end position="313"/>
    </location>
</feature>
<evidence type="ECO:0000256" key="11">
    <source>
        <dbReference type="ARBA" id="ARBA00023187"/>
    </source>
</evidence>
<dbReference type="Gene3D" id="1.10.10.10">
    <property type="entry name" value="Winged helix-like DNA-binding domain superfamily/Winged helix DNA-binding domain"/>
    <property type="match status" value="2"/>
</dbReference>
<feature type="domain" description="Helicase ATP-binding" evidence="16">
    <location>
        <begin position="1486"/>
        <end position="1632"/>
    </location>
</feature>
<keyword evidence="9" id="KW-0347">Helicase</keyword>
<evidence type="ECO:0000256" key="2">
    <source>
        <dbReference type="ARBA" id="ARBA00010140"/>
    </source>
</evidence>
<reference evidence="18" key="1">
    <citation type="submission" date="2022-08" db="EMBL/GenBank/DDBJ databases">
        <authorList>
            <consortium name="DOE Joint Genome Institute"/>
            <person name="Min B."/>
            <person name="Riley R."/>
            <person name="Sierra-Patev S."/>
            <person name="Naranjo-Ortiz M."/>
            <person name="Looney B."/>
            <person name="Konkel Z."/>
            <person name="Slot J.C."/>
            <person name="Sakamoto Y."/>
            <person name="Steenwyk J.L."/>
            <person name="Rokas A."/>
            <person name="Carro J."/>
            <person name="Camarero S."/>
            <person name="Ferreira P."/>
            <person name="Molpeceres G."/>
            <person name="Ruiz-Duenas F.J."/>
            <person name="Serrano A."/>
            <person name="Henrissat B."/>
            <person name="Drula E."/>
            <person name="Hughes K.W."/>
            <person name="Mata J.L."/>
            <person name="Ishikawa N.K."/>
            <person name="Vargas-Isla R."/>
            <person name="Ushijima S."/>
            <person name="Smith C.A."/>
            <person name="Ahrendt S."/>
            <person name="Andreopoulos W."/>
            <person name="He G."/>
            <person name="Labutti K."/>
            <person name="Lipzen A."/>
            <person name="Ng V."/>
            <person name="Sandor L."/>
            <person name="Barry K."/>
            <person name="Martinez A.T."/>
            <person name="Xiao Y."/>
            <person name="Gibbons J.G."/>
            <person name="Terashima K."/>
            <person name="Hibbett D.S."/>
            <person name="Grigoriev I.V."/>
        </authorList>
    </citation>
    <scope>NUCLEOTIDE SEQUENCE</scope>
    <source>
        <strain evidence="18">Sp2 HRB7682 ss15</strain>
    </source>
</reference>
<evidence type="ECO:0000256" key="10">
    <source>
        <dbReference type="ARBA" id="ARBA00022840"/>
    </source>
</evidence>
<feature type="compositionally biased region" description="Acidic residues" evidence="15">
    <location>
        <begin position="227"/>
        <end position="271"/>
    </location>
</feature>
<evidence type="ECO:0000256" key="13">
    <source>
        <dbReference type="ARBA" id="ARBA00034541"/>
    </source>
</evidence>
<dbReference type="PANTHER" id="PTHR47961">
    <property type="entry name" value="DNA POLYMERASE THETA, PUTATIVE (AFU_ORTHOLOGUE AFUA_1G05260)-RELATED"/>
    <property type="match status" value="1"/>
</dbReference>
<dbReference type="SMART" id="SM00490">
    <property type="entry name" value="HELICc"/>
    <property type="match status" value="2"/>
</dbReference>
<feature type="compositionally biased region" description="Acidic residues" evidence="15">
    <location>
        <begin position="206"/>
        <end position="216"/>
    </location>
</feature>
<dbReference type="InterPro" id="IPR014756">
    <property type="entry name" value="Ig_E-set"/>
</dbReference>
<dbReference type="FunFam" id="3.40.50.300:FF:003287">
    <property type="entry name" value="U5 small nuclear ribonucleoprotein 200 kDa helicase"/>
    <property type="match status" value="1"/>
</dbReference>
<dbReference type="Pfam" id="PF21188">
    <property type="entry name" value="BRR2_plug"/>
    <property type="match status" value="1"/>
</dbReference>
<dbReference type="CDD" id="cd18795">
    <property type="entry name" value="SF2_C_Ski2"/>
    <property type="match status" value="1"/>
</dbReference>
<dbReference type="FunFam" id="1.10.150.20:FF:000013">
    <property type="entry name" value="U5 small nuclear ribonucleoprotein kDa helicase"/>
    <property type="match status" value="1"/>
</dbReference>
<dbReference type="InterPro" id="IPR001650">
    <property type="entry name" value="Helicase_C-like"/>
</dbReference>
<evidence type="ECO:0000256" key="4">
    <source>
        <dbReference type="ARBA" id="ARBA00022664"/>
    </source>
</evidence>
<dbReference type="GO" id="GO:0003676">
    <property type="term" value="F:nucleic acid binding"/>
    <property type="evidence" value="ECO:0007669"/>
    <property type="project" value="InterPro"/>
</dbReference>
<dbReference type="InterPro" id="IPR050474">
    <property type="entry name" value="Hel308_SKI2-like"/>
</dbReference>
<dbReference type="EC" id="3.6.4.13" evidence="3"/>
<feature type="domain" description="Helicase C-terminal" evidence="17">
    <location>
        <begin position="789"/>
        <end position="979"/>
    </location>
</feature>
<dbReference type="SUPFAM" id="SSF158702">
    <property type="entry name" value="Sec63 N-terminal domain-like"/>
    <property type="match status" value="2"/>
</dbReference>
<dbReference type="GO" id="GO:0016787">
    <property type="term" value="F:hydrolase activity"/>
    <property type="evidence" value="ECO:0007669"/>
    <property type="project" value="UniProtKB-KW"/>
</dbReference>
<keyword evidence="10" id="KW-0067">ATP-binding</keyword>
<dbReference type="FunFam" id="2.60.40.150:FF:000004">
    <property type="entry name" value="RNA helicase, activating signal cointegrator 1"/>
    <property type="match status" value="1"/>
</dbReference>
<feature type="region of interest" description="Disordered" evidence="15">
    <location>
        <begin position="1743"/>
        <end position="1768"/>
    </location>
</feature>
<name>A0A9W8ZY53_9AGAR</name>
<dbReference type="SMART" id="SM00382">
    <property type="entry name" value="AAA"/>
    <property type="match status" value="1"/>
</dbReference>
<dbReference type="PIRSF" id="PIRSF039073">
    <property type="entry name" value="BRR2"/>
    <property type="match status" value="1"/>
</dbReference>
<feature type="region of interest" description="Disordered" evidence="15">
    <location>
        <begin position="425"/>
        <end position="459"/>
    </location>
</feature>
<dbReference type="GO" id="GO:0000712">
    <property type="term" value="P:resolution of meiotic recombination intermediates"/>
    <property type="evidence" value="ECO:0007669"/>
    <property type="project" value="TreeGrafter"/>
</dbReference>
<evidence type="ECO:0000256" key="14">
    <source>
        <dbReference type="ARBA" id="ARBA00047984"/>
    </source>
</evidence>
<dbReference type="InterPro" id="IPR048863">
    <property type="entry name" value="BRR2_plug"/>
</dbReference>
<dbReference type="GO" id="GO:0008380">
    <property type="term" value="P:RNA splicing"/>
    <property type="evidence" value="ECO:0007669"/>
    <property type="project" value="UniProtKB-KW"/>
</dbReference>
<accession>A0A9W8ZY53</accession>
<keyword evidence="8" id="KW-0378">Hydrolase</keyword>
<dbReference type="InterPro" id="IPR036390">
    <property type="entry name" value="WH_DNA-bd_sf"/>
</dbReference>
<evidence type="ECO:0000256" key="3">
    <source>
        <dbReference type="ARBA" id="ARBA00012552"/>
    </source>
</evidence>
<evidence type="ECO:0000256" key="8">
    <source>
        <dbReference type="ARBA" id="ARBA00022801"/>
    </source>
</evidence>
<dbReference type="FunFam" id="1.10.10.10:FF:000012">
    <property type="entry name" value="U5 small nuclear ribonucleoprotein helicase"/>
    <property type="match status" value="1"/>
</dbReference>
<dbReference type="Pfam" id="PF02889">
    <property type="entry name" value="Sec63"/>
    <property type="match status" value="2"/>
</dbReference>
<dbReference type="FunFam" id="3.40.50.300:FF:000062">
    <property type="entry name" value="U5 small nuclear ribonucleoprotein helicase"/>
    <property type="match status" value="1"/>
</dbReference>
<keyword evidence="5" id="KW-0747">Spliceosome</keyword>
<dbReference type="CDD" id="cd18021">
    <property type="entry name" value="DEXHc_Brr2_2"/>
    <property type="match status" value="1"/>
</dbReference>
<dbReference type="InterPro" id="IPR003593">
    <property type="entry name" value="AAA+_ATPase"/>
</dbReference>
<dbReference type="Gene3D" id="1.10.3380.10">
    <property type="entry name" value="Sec63 N-terminal domain-like domain"/>
    <property type="match status" value="2"/>
</dbReference>
<dbReference type="InterPro" id="IPR036388">
    <property type="entry name" value="WH-like_DNA-bd_sf"/>
</dbReference>
<dbReference type="InterPro" id="IPR057842">
    <property type="entry name" value="WH_MER3"/>
</dbReference>